<dbReference type="Proteomes" id="UP000214649">
    <property type="component" value="Unassembled WGS sequence"/>
</dbReference>
<reference evidence="1 2" key="1">
    <citation type="submission" date="2017-07" db="EMBL/GenBank/DDBJ databases">
        <authorList>
            <person name="Sun Z.S."/>
            <person name="Albrecht U."/>
            <person name="Echele G."/>
            <person name="Lee C.C."/>
        </authorList>
    </citation>
    <scope>NUCLEOTIDE SEQUENCE [LARGE SCALE GENOMIC DNA]</scope>
    <source>
        <strain evidence="1 2">AR3</strain>
    </source>
</reference>
<proteinExistence type="predicted"/>
<dbReference type="RefSeq" id="WP_094140916.1">
    <property type="nucleotide sequence ID" value="NZ_FZRA01000003.1"/>
</dbReference>
<accession>A0A239RBZ0</accession>
<organism evidence="1 2">
    <name type="scientific">Streptococcus equinus</name>
    <name type="common">Streptococcus bovis</name>
    <dbReference type="NCBI Taxonomy" id="1335"/>
    <lineage>
        <taxon>Bacteria</taxon>
        <taxon>Bacillati</taxon>
        <taxon>Bacillota</taxon>
        <taxon>Bacilli</taxon>
        <taxon>Lactobacillales</taxon>
        <taxon>Streptococcaceae</taxon>
        <taxon>Streptococcus</taxon>
    </lineage>
</organism>
<name>A0A239RBZ0_STREI</name>
<evidence type="ECO:0000313" key="1">
    <source>
        <dbReference type="EMBL" id="SNU08323.1"/>
    </source>
</evidence>
<sequence length="112" mass="13356">MGKPYKFNSKQYDYDNDDEDYLLDEDITYAKNSTQVHNSKDTEASLALEKLEKIKREAIKGSLAHKDFLETQIKIFNDFNSEWDEFLLDTEYAKEFYRNLNNYFVNKGDKNE</sequence>
<evidence type="ECO:0000313" key="2">
    <source>
        <dbReference type="Proteomes" id="UP000214649"/>
    </source>
</evidence>
<gene>
    <name evidence="1" type="ORF">SAMN05216470_1216</name>
</gene>
<dbReference type="AlphaFoldDB" id="A0A239RBZ0"/>
<dbReference type="EMBL" id="FZRA01000003">
    <property type="protein sequence ID" value="SNU08323.1"/>
    <property type="molecule type" value="Genomic_DNA"/>
</dbReference>
<protein>
    <submittedName>
        <fullName evidence="1">Uncharacterized protein</fullName>
    </submittedName>
</protein>